<reference evidence="2 4" key="2">
    <citation type="submission" date="2024-07" db="EMBL/GenBank/DDBJ databases">
        <authorList>
            <person name="Akdeniz Z."/>
        </authorList>
    </citation>
    <scope>NUCLEOTIDE SEQUENCE [LARGE SCALE GENOMIC DNA]</scope>
</reference>
<evidence type="ECO:0000313" key="2">
    <source>
        <dbReference type="EMBL" id="CAL6027744.1"/>
    </source>
</evidence>
<evidence type="ECO:0000313" key="3">
    <source>
        <dbReference type="EMBL" id="CAL6056071.1"/>
    </source>
</evidence>
<protein>
    <submittedName>
        <fullName evidence="1">Palmitoyl-protein thioesterase</fullName>
    </submittedName>
    <submittedName>
        <fullName evidence="2">Palmitoyl-protein_thioesterase</fullName>
    </submittedName>
</protein>
<dbReference type="EMBL" id="CAXDID020000208">
    <property type="protein sequence ID" value="CAL6056071.1"/>
    <property type="molecule type" value="Genomic_DNA"/>
</dbReference>
<dbReference type="Proteomes" id="UP001642409">
    <property type="component" value="Unassembled WGS sequence"/>
</dbReference>
<organism evidence="1">
    <name type="scientific">Hexamita inflata</name>
    <dbReference type="NCBI Taxonomy" id="28002"/>
    <lineage>
        <taxon>Eukaryota</taxon>
        <taxon>Metamonada</taxon>
        <taxon>Diplomonadida</taxon>
        <taxon>Hexamitidae</taxon>
        <taxon>Hexamitinae</taxon>
        <taxon>Hexamita</taxon>
    </lineage>
</organism>
<comment type="caution">
    <text evidence="1">The sequence shown here is derived from an EMBL/GenBank/DDBJ whole genome shotgun (WGS) entry which is preliminary data.</text>
</comment>
<dbReference type="Pfam" id="PF02089">
    <property type="entry name" value="Palm_thioest"/>
    <property type="match status" value="1"/>
</dbReference>
<dbReference type="InterPro" id="IPR029058">
    <property type="entry name" value="AB_hydrolase_fold"/>
</dbReference>
<name>A0AA86QGL4_9EUKA</name>
<evidence type="ECO:0000313" key="4">
    <source>
        <dbReference type="Proteomes" id="UP001642409"/>
    </source>
</evidence>
<accession>A0AA86QGL4</accession>
<dbReference type="AlphaFoldDB" id="A0AA86QGL4"/>
<dbReference type="Gene3D" id="3.40.50.1820">
    <property type="entry name" value="alpha/beta hydrolase"/>
    <property type="match status" value="1"/>
</dbReference>
<gene>
    <name evidence="2" type="ORF">HINF_LOCUS31474</name>
    <name evidence="1" type="ORF">HINF_LOCUS43527</name>
    <name evidence="3" type="ORF">HINF_LOCUS46850</name>
</gene>
<sequence length="138" mass="15552">MHGFDDQMSSLVNQIQTLIPEIQIRNCEVGDGENATVFMTIENQVNELRTCILNDPKLSNGFIAFGYSNGGTGCLRLGFIWVENVERAVEGEEDQHWVDSFAVRQRGLCKGDAGLMDYYGVTSLQQIKKHLKLFLYSN</sequence>
<keyword evidence="4" id="KW-1185">Reference proteome</keyword>
<dbReference type="EMBL" id="CATOUU010000868">
    <property type="protein sequence ID" value="CAI9955882.1"/>
    <property type="molecule type" value="Genomic_DNA"/>
</dbReference>
<reference evidence="1" key="1">
    <citation type="submission" date="2023-06" db="EMBL/GenBank/DDBJ databases">
        <authorList>
            <person name="Kurt Z."/>
        </authorList>
    </citation>
    <scope>NUCLEOTIDE SEQUENCE</scope>
</reference>
<dbReference type="EMBL" id="CAXDID020000105">
    <property type="protein sequence ID" value="CAL6027744.1"/>
    <property type="molecule type" value="Genomic_DNA"/>
</dbReference>
<proteinExistence type="predicted"/>
<evidence type="ECO:0000313" key="1">
    <source>
        <dbReference type="EMBL" id="CAI9955882.1"/>
    </source>
</evidence>